<evidence type="ECO:0000313" key="2">
    <source>
        <dbReference type="EMBL" id="KAK1903067.1"/>
    </source>
</evidence>
<gene>
    <name evidence="2" type="ORF">KUDE01_006026</name>
</gene>
<dbReference type="AlphaFoldDB" id="A0AAD9FHN3"/>
<sequence length="138" mass="15390">MMFVGTPLGSNSASPIPAHSPGPERQSEVSCPALLPRSPPCWASQAGGDLAQAEAELHRLHEKHSVETESVKRGVERSILGARREERRLLERVEQDHRDTQQGLEQVRGRTWQQPGSASPCWTKGFVWWLNLSSGFRL</sequence>
<keyword evidence="3" id="KW-1185">Reference proteome</keyword>
<dbReference type="EMBL" id="JASDAP010000005">
    <property type="protein sequence ID" value="KAK1903067.1"/>
    <property type="molecule type" value="Genomic_DNA"/>
</dbReference>
<evidence type="ECO:0000313" key="3">
    <source>
        <dbReference type="Proteomes" id="UP001228049"/>
    </source>
</evidence>
<proteinExistence type="predicted"/>
<protein>
    <submittedName>
        <fullName evidence="2">Nexilin</fullName>
    </submittedName>
</protein>
<accession>A0AAD9FHN3</accession>
<comment type="caution">
    <text evidence="2">The sequence shown here is derived from an EMBL/GenBank/DDBJ whole genome shotgun (WGS) entry which is preliminary data.</text>
</comment>
<reference evidence="2" key="1">
    <citation type="submission" date="2023-04" db="EMBL/GenBank/DDBJ databases">
        <title>Chromosome-level genome of Chaenocephalus aceratus.</title>
        <authorList>
            <person name="Park H."/>
        </authorList>
    </citation>
    <scope>NUCLEOTIDE SEQUENCE</scope>
    <source>
        <strain evidence="2">DE</strain>
        <tissue evidence="2">Muscle</tissue>
    </source>
</reference>
<feature type="region of interest" description="Disordered" evidence="1">
    <location>
        <begin position="1"/>
        <end position="33"/>
    </location>
</feature>
<evidence type="ECO:0000256" key="1">
    <source>
        <dbReference type="SAM" id="MobiDB-lite"/>
    </source>
</evidence>
<feature type="region of interest" description="Disordered" evidence="1">
    <location>
        <begin position="94"/>
        <end position="115"/>
    </location>
</feature>
<name>A0AAD9FHN3_DISEL</name>
<organism evidence="2 3">
    <name type="scientific">Dissostichus eleginoides</name>
    <name type="common">Patagonian toothfish</name>
    <name type="synonym">Dissostichus amissus</name>
    <dbReference type="NCBI Taxonomy" id="100907"/>
    <lineage>
        <taxon>Eukaryota</taxon>
        <taxon>Metazoa</taxon>
        <taxon>Chordata</taxon>
        <taxon>Craniata</taxon>
        <taxon>Vertebrata</taxon>
        <taxon>Euteleostomi</taxon>
        <taxon>Actinopterygii</taxon>
        <taxon>Neopterygii</taxon>
        <taxon>Teleostei</taxon>
        <taxon>Neoteleostei</taxon>
        <taxon>Acanthomorphata</taxon>
        <taxon>Eupercaria</taxon>
        <taxon>Perciformes</taxon>
        <taxon>Notothenioidei</taxon>
        <taxon>Nototheniidae</taxon>
        <taxon>Dissostichus</taxon>
    </lineage>
</organism>
<dbReference type="Proteomes" id="UP001228049">
    <property type="component" value="Unassembled WGS sequence"/>
</dbReference>